<organism evidence="1 2">
    <name type="scientific">Hymenoscyphus albidus</name>
    <dbReference type="NCBI Taxonomy" id="595503"/>
    <lineage>
        <taxon>Eukaryota</taxon>
        <taxon>Fungi</taxon>
        <taxon>Dikarya</taxon>
        <taxon>Ascomycota</taxon>
        <taxon>Pezizomycotina</taxon>
        <taxon>Leotiomycetes</taxon>
        <taxon>Helotiales</taxon>
        <taxon>Helotiaceae</taxon>
        <taxon>Hymenoscyphus</taxon>
    </lineage>
</organism>
<accession>A0A9N9LMR7</accession>
<keyword evidence="2" id="KW-1185">Reference proteome</keyword>
<evidence type="ECO:0000313" key="1">
    <source>
        <dbReference type="EMBL" id="CAG8975401.1"/>
    </source>
</evidence>
<sequence length="257" mass="29887">MANQSAGLESFNITTILDKSPNMSSDPRYEKIISNPAPSDSFPIRVDINELFKDDEEYDRTFESFISNMPGPEEDATTVEKWLRTWFGATGAFQYYSKGVLQFCKRVKLSGKDLGEGTPIHMVHMAVRFRQRNYFYGGKLMPDIIVASIYDYVQRARLVNQLRRGLPVDIEYFNCLKANEKDLLARESIKKVVEDKARADILEYLEARGFELDKTEDPLGDHLVEEAWRFKGDFKERLRALKKERVRRRVSAEFLEF</sequence>
<dbReference type="Proteomes" id="UP000701801">
    <property type="component" value="Unassembled WGS sequence"/>
</dbReference>
<evidence type="ECO:0000313" key="2">
    <source>
        <dbReference type="Proteomes" id="UP000701801"/>
    </source>
</evidence>
<proteinExistence type="predicted"/>
<comment type="caution">
    <text evidence="1">The sequence shown here is derived from an EMBL/GenBank/DDBJ whole genome shotgun (WGS) entry which is preliminary data.</text>
</comment>
<gene>
    <name evidence="1" type="ORF">HYALB_00012328</name>
</gene>
<reference evidence="1" key="1">
    <citation type="submission" date="2021-07" db="EMBL/GenBank/DDBJ databases">
        <authorList>
            <person name="Durling M."/>
        </authorList>
    </citation>
    <scope>NUCLEOTIDE SEQUENCE</scope>
</reference>
<dbReference type="AlphaFoldDB" id="A0A9N9LMR7"/>
<protein>
    <submittedName>
        <fullName evidence="1">Uncharacterized protein</fullName>
    </submittedName>
</protein>
<dbReference type="OrthoDB" id="10280936at2759"/>
<name>A0A9N9LMR7_9HELO</name>
<dbReference type="EMBL" id="CAJVRM010000136">
    <property type="protein sequence ID" value="CAG8975401.1"/>
    <property type="molecule type" value="Genomic_DNA"/>
</dbReference>